<proteinExistence type="predicted"/>
<dbReference type="AlphaFoldDB" id="S5TV74"/>
<dbReference type="EMBL" id="KF264561">
    <property type="protein sequence ID" value="AGS49901.1"/>
    <property type="molecule type" value="Genomic_DNA"/>
</dbReference>
<reference evidence="1" key="1">
    <citation type="journal article" date="2013" name="Proc. Natl. Acad. Sci. U.S.A.">
        <title>Mapping gene clusters within arrayed metagenomic libraries to expand the structural diversity of biomedically relevant natural products.</title>
        <authorList>
            <person name="Owen J.G."/>
            <person name="Reddy B.V."/>
            <person name="Ternei M.A."/>
            <person name="Charlop-Powers Z."/>
            <person name="Calle P.Y."/>
            <person name="Kim J.H."/>
            <person name="Brady S.F."/>
        </authorList>
    </citation>
    <scope>NUCLEOTIDE SEQUENCE</scope>
</reference>
<evidence type="ECO:0000313" key="1">
    <source>
        <dbReference type="EMBL" id="AGS49901.1"/>
    </source>
</evidence>
<accession>S5TV74</accession>
<protein>
    <submittedName>
        <fullName evidence="1">Uncharacterized protein</fullName>
    </submittedName>
</protein>
<organism evidence="1">
    <name type="scientific">uncultured bacterium esnapd21</name>
    <dbReference type="NCBI Taxonomy" id="1366603"/>
    <lineage>
        <taxon>Bacteria</taxon>
        <taxon>environmental samples</taxon>
    </lineage>
</organism>
<sequence length="85" mass="8952">MRPRRSFLGVNAEPDNGHVVPAVPDDALSALAVSRRWRAGRAVVRCNGATESATLAPTARQSAQIGGFLPLQSISDPDVAVKMLS</sequence>
<dbReference type="Gene3D" id="3.40.50.720">
    <property type="entry name" value="NAD(P)-binding Rossmann-like Domain"/>
    <property type="match status" value="1"/>
</dbReference>
<name>S5TV74_9BACT</name>